<dbReference type="PANTHER" id="PTHR43649">
    <property type="entry name" value="ARABINOSE-BINDING PROTEIN-RELATED"/>
    <property type="match status" value="1"/>
</dbReference>
<dbReference type="EMBL" id="JBHSMH010000003">
    <property type="protein sequence ID" value="MFC5467295.1"/>
    <property type="molecule type" value="Genomic_DNA"/>
</dbReference>
<keyword evidence="5" id="KW-1185">Reference proteome</keyword>
<gene>
    <name evidence="4" type="ORF">ACFPPD_01095</name>
</gene>
<feature type="signal peptide" evidence="3">
    <location>
        <begin position="1"/>
        <end position="25"/>
    </location>
</feature>
<evidence type="ECO:0000313" key="4">
    <source>
        <dbReference type="EMBL" id="MFC5467295.1"/>
    </source>
</evidence>
<proteinExistence type="predicted"/>
<evidence type="ECO:0000256" key="1">
    <source>
        <dbReference type="ARBA" id="ARBA00022729"/>
    </source>
</evidence>
<dbReference type="Proteomes" id="UP001596105">
    <property type="component" value="Unassembled WGS sequence"/>
</dbReference>
<protein>
    <submittedName>
        <fullName evidence="4">ABC transporter substrate-binding protein</fullName>
    </submittedName>
</protein>
<organism evidence="4 5">
    <name type="scientific">Cohnella suwonensis</name>
    <dbReference type="NCBI Taxonomy" id="696072"/>
    <lineage>
        <taxon>Bacteria</taxon>
        <taxon>Bacillati</taxon>
        <taxon>Bacillota</taxon>
        <taxon>Bacilli</taxon>
        <taxon>Bacillales</taxon>
        <taxon>Paenibacillaceae</taxon>
        <taxon>Cohnella</taxon>
    </lineage>
</organism>
<feature type="region of interest" description="Disordered" evidence="2">
    <location>
        <begin position="29"/>
        <end position="88"/>
    </location>
</feature>
<dbReference type="PROSITE" id="PS51257">
    <property type="entry name" value="PROKAR_LIPOPROTEIN"/>
    <property type="match status" value="1"/>
</dbReference>
<name>A0ABW0LN29_9BACL</name>
<reference evidence="5" key="1">
    <citation type="journal article" date="2019" name="Int. J. Syst. Evol. Microbiol.">
        <title>The Global Catalogue of Microorganisms (GCM) 10K type strain sequencing project: providing services to taxonomists for standard genome sequencing and annotation.</title>
        <authorList>
            <consortium name="The Broad Institute Genomics Platform"/>
            <consortium name="The Broad Institute Genome Sequencing Center for Infectious Disease"/>
            <person name="Wu L."/>
            <person name="Ma J."/>
        </authorList>
    </citation>
    <scope>NUCLEOTIDE SEQUENCE [LARGE SCALE GENOMIC DNA]</scope>
    <source>
        <strain evidence="5">CCUG 57113</strain>
    </source>
</reference>
<dbReference type="RefSeq" id="WP_209749272.1">
    <property type="nucleotide sequence ID" value="NZ_JBHSMH010000003.1"/>
</dbReference>
<dbReference type="Gene3D" id="3.40.190.10">
    <property type="entry name" value="Periplasmic binding protein-like II"/>
    <property type="match status" value="3"/>
</dbReference>
<evidence type="ECO:0000256" key="3">
    <source>
        <dbReference type="SAM" id="SignalP"/>
    </source>
</evidence>
<sequence length="582" mass="64314">MKESSIIRKASAVALSLAIGASLLAGCAGKDDNGQATSSEPSATSSANQSSTSAETQADPFGKQPELTVITRGTWTNPDAKYPDGQSMEDNAYTRKLKSDYNIEIKNAFVASDYPKQVDLAIASGSIPDYLTNLTYSEYRAIVKAGLAMDISEVWEKYASPNVKKVYDSNKELFDSMVKQDGKMYGIPGSKPLVDFLPVMWVRQDWLDKLGLKPPTNLDELAAVAKAFVEQDPDGNGKQDTVGLVGPKKDGKLYQDMDDQNFSLHFDPIFSAFNAFPGFWLKDSKGEAVYGSILPETKTALQKLSDMYKQGLISKGMLTSNTEELTSNNKAGLFFGTWWNPFTEIGNSWKNDKNANWQAYLLPSGSDGITLAKGGNAASQFAVISKNAKHPEAIIKMLNIKTESLDKFVSKEDRSVLSDYPYPFYLTYSLADGPALILKGMLDYQEGKSTLDEIHAKFDSYDPGANPIFDKLIAFKTKPYDNLNISGWDFSGDKANDFGLVYSFGEGLRPYVSGKFKWVNTLTYVKTATMDKRWANLKKLENETFSKIIIGAPIDTFDSFVEQWKKEGGDQVTKEIQSVVKQ</sequence>
<dbReference type="CDD" id="cd13580">
    <property type="entry name" value="PBP2_AlgQ_like_1"/>
    <property type="match status" value="1"/>
</dbReference>
<evidence type="ECO:0000313" key="5">
    <source>
        <dbReference type="Proteomes" id="UP001596105"/>
    </source>
</evidence>
<dbReference type="SUPFAM" id="SSF53850">
    <property type="entry name" value="Periplasmic binding protein-like II"/>
    <property type="match status" value="1"/>
</dbReference>
<dbReference type="InterPro" id="IPR050490">
    <property type="entry name" value="Bact_solute-bd_prot1"/>
</dbReference>
<evidence type="ECO:0000256" key="2">
    <source>
        <dbReference type="SAM" id="MobiDB-lite"/>
    </source>
</evidence>
<feature type="compositionally biased region" description="Low complexity" evidence="2">
    <location>
        <begin position="35"/>
        <end position="58"/>
    </location>
</feature>
<dbReference type="PANTHER" id="PTHR43649:SF33">
    <property type="entry name" value="POLYGALACTURONAN_RHAMNOGALACTURONAN-BINDING PROTEIN YTCQ"/>
    <property type="match status" value="1"/>
</dbReference>
<accession>A0ABW0LN29</accession>
<comment type="caution">
    <text evidence="4">The sequence shown here is derived from an EMBL/GenBank/DDBJ whole genome shotgun (WGS) entry which is preliminary data.</text>
</comment>
<keyword evidence="1 3" id="KW-0732">Signal</keyword>
<feature type="chain" id="PRO_5045929094" evidence="3">
    <location>
        <begin position="26"/>
        <end position="582"/>
    </location>
</feature>